<dbReference type="EMBL" id="LCRO01000006">
    <property type="protein sequence ID" value="KKW35577.1"/>
    <property type="molecule type" value="Genomic_DNA"/>
</dbReference>
<organism evidence="2 3">
    <name type="scientific">Candidatus Adlerbacteria bacterium GW2011_GWA1_54_10</name>
    <dbReference type="NCBI Taxonomy" id="1618605"/>
    <lineage>
        <taxon>Bacteria</taxon>
        <taxon>Candidatus Adleribacteriota</taxon>
    </lineage>
</organism>
<dbReference type="Proteomes" id="UP000034740">
    <property type="component" value="Unassembled WGS sequence"/>
</dbReference>
<keyword evidence="1" id="KW-1133">Transmembrane helix</keyword>
<keyword evidence="1" id="KW-0812">Transmembrane</keyword>
<sequence length="81" mass="9542">MDPEIEELKELARAQSRIAEDTNRIVHKLHRGVWWGRIWTLLWWAAVLGIGGATYYYYLAPYVDQIQALYGNARGIFENFR</sequence>
<gene>
    <name evidence="2" type="ORF">UY83_C0006G0054</name>
</gene>
<evidence type="ECO:0000256" key="1">
    <source>
        <dbReference type="SAM" id="Phobius"/>
    </source>
</evidence>
<proteinExistence type="predicted"/>
<evidence type="ECO:0000313" key="3">
    <source>
        <dbReference type="Proteomes" id="UP000034740"/>
    </source>
</evidence>
<keyword evidence="1" id="KW-0472">Membrane</keyword>
<dbReference type="AlphaFoldDB" id="A0A0G2A3Z1"/>
<name>A0A0G2A3Z1_9BACT</name>
<feature type="transmembrane region" description="Helical" evidence="1">
    <location>
        <begin position="38"/>
        <end position="58"/>
    </location>
</feature>
<reference evidence="2 3" key="1">
    <citation type="journal article" date="2015" name="Nature">
        <title>rRNA introns, odd ribosomes, and small enigmatic genomes across a large radiation of phyla.</title>
        <authorList>
            <person name="Brown C.T."/>
            <person name="Hug L.A."/>
            <person name="Thomas B.C."/>
            <person name="Sharon I."/>
            <person name="Castelle C.J."/>
            <person name="Singh A."/>
            <person name="Wilkins M.J."/>
            <person name="Williams K.H."/>
            <person name="Banfield J.F."/>
        </authorList>
    </citation>
    <scope>NUCLEOTIDE SEQUENCE [LARGE SCALE GENOMIC DNA]</scope>
</reference>
<protein>
    <submittedName>
        <fullName evidence="2">Uncharacterized protein</fullName>
    </submittedName>
</protein>
<accession>A0A0G2A3Z1</accession>
<evidence type="ECO:0000313" key="2">
    <source>
        <dbReference type="EMBL" id="KKW35577.1"/>
    </source>
</evidence>
<comment type="caution">
    <text evidence="2">The sequence shown here is derived from an EMBL/GenBank/DDBJ whole genome shotgun (WGS) entry which is preliminary data.</text>
</comment>